<comment type="function">
    <text evidence="5">NDH-1 shuttles electrons from NADH, via FMN and iron-sulfur (Fe-S) centers, to quinones in the respiratory chain. The immediate electron acceptor for the enzyme in this species is believed to be a menaquinone. Couples the redox reaction to proton translocation (for every two electrons transferred, four hydrogen ions are translocated across the cytoplasmic membrane), and thus conserves the redox energy in a proton gradient.</text>
</comment>
<protein>
    <recommendedName>
        <fullName evidence="5">NADH-quinone oxidoreductase subunit N</fullName>
        <ecNumber evidence="5">7.1.1.-</ecNumber>
    </recommendedName>
    <alternativeName>
        <fullName evidence="5">NADH dehydrogenase I subunit N</fullName>
    </alternativeName>
    <alternativeName>
        <fullName evidence="5">NDH-1 subunit N</fullName>
    </alternativeName>
</protein>
<keyword evidence="5" id="KW-1003">Cell membrane</keyword>
<dbReference type="InterPro" id="IPR001750">
    <property type="entry name" value="ND/Mrp_TM"/>
</dbReference>
<dbReference type="InterPro" id="IPR010096">
    <property type="entry name" value="NADH-Q_OxRdtase_suN/2"/>
</dbReference>
<dbReference type="GO" id="GO:0005886">
    <property type="term" value="C:plasma membrane"/>
    <property type="evidence" value="ECO:0007669"/>
    <property type="project" value="UniProtKB-SubCell"/>
</dbReference>
<dbReference type="InterPro" id="IPR003918">
    <property type="entry name" value="NADH_UbQ_OxRdtase"/>
</dbReference>
<feature type="transmembrane region" description="Helical" evidence="5">
    <location>
        <begin position="47"/>
        <end position="65"/>
    </location>
</feature>
<dbReference type="Pfam" id="PF00361">
    <property type="entry name" value="Proton_antipo_M"/>
    <property type="match status" value="1"/>
</dbReference>
<dbReference type="AlphaFoldDB" id="A0A1T5LR68"/>
<dbReference type="PRINTS" id="PR01437">
    <property type="entry name" value="NUOXDRDTASE4"/>
</dbReference>
<comment type="similarity">
    <text evidence="5">Belongs to the complex I subunit 2 family.</text>
</comment>
<feature type="transmembrane region" description="Helical" evidence="5">
    <location>
        <begin position="115"/>
        <end position="132"/>
    </location>
</feature>
<evidence type="ECO:0000256" key="1">
    <source>
        <dbReference type="ARBA" id="ARBA00004127"/>
    </source>
</evidence>
<dbReference type="STRING" id="688867.SAMN05660236_3750"/>
<evidence type="ECO:0000256" key="2">
    <source>
        <dbReference type="ARBA" id="ARBA00022692"/>
    </source>
</evidence>
<evidence type="ECO:0000256" key="3">
    <source>
        <dbReference type="ARBA" id="ARBA00022989"/>
    </source>
</evidence>
<name>A0A1T5LR68_9BACT</name>
<feature type="transmembrane region" description="Helical" evidence="5">
    <location>
        <begin position="334"/>
        <end position="353"/>
    </location>
</feature>
<dbReference type="GO" id="GO:0012505">
    <property type="term" value="C:endomembrane system"/>
    <property type="evidence" value="ECO:0007669"/>
    <property type="project" value="UniProtKB-SubCell"/>
</dbReference>
<feature type="transmembrane region" description="Helical" evidence="5">
    <location>
        <begin position="138"/>
        <end position="157"/>
    </location>
</feature>
<feature type="domain" description="NADH:quinone oxidoreductase/Mrp antiporter transmembrane" evidence="7">
    <location>
        <begin position="132"/>
        <end position="418"/>
    </location>
</feature>
<keyword evidence="5" id="KW-0874">Quinone</keyword>
<keyword evidence="5" id="KW-1278">Translocase</keyword>
<evidence type="ECO:0000313" key="9">
    <source>
        <dbReference type="Proteomes" id="UP000190961"/>
    </source>
</evidence>
<comment type="subcellular location">
    <subcellularLocation>
        <location evidence="5">Cell membrane</location>
        <topology evidence="5">Multi-pass membrane protein</topology>
    </subcellularLocation>
    <subcellularLocation>
        <location evidence="1">Endomembrane system</location>
        <topology evidence="1">Multi-pass membrane protein</topology>
    </subcellularLocation>
    <subcellularLocation>
        <location evidence="6">Membrane</location>
        <topology evidence="6">Multi-pass membrane protein</topology>
    </subcellularLocation>
</comment>
<dbReference type="EMBL" id="FUZU01000002">
    <property type="protein sequence ID" value="SKC78473.1"/>
    <property type="molecule type" value="Genomic_DNA"/>
</dbReference>
<feature type="transmembrane region" description="Helical" evidence="5">
    <location>
        <begin position="374"/>
        <end position="398"/>
    </location>
</feature>
<keyword evidence="5" id="KW-0520">NAD</keyword>
<dbReference type="OrthoDB" id="9811718at2"/>
<feature type="transmembrane region" description="Helical" evidence="5">
    <location>
        <begin position="85"/>
        <end position="103"/>
    </location>
</feature>
<dbReference type="GO" id="GO:0042773">
    <property type="term" value="P:ATP synthesis coupled electron transport"/>
    <property type="evidence" value="ECO:0007669"/>
    <property type="project" value="InterPro"/>
</dbReference>
<sequence>MGNDLRSTLDHIFESLLVLGPEVILSIGILLVIIVGLVKKEHAIPTLLSLLIFSFSFLFIIADWKALTEPISLFQGMLRQDTFSLYLRGLTDIAGILTVLMSWRNQGAQRNLSEYYALIIAAVLGTHLLVMSTNLLMVFLSLELISISSYVLTGFLFDKKGAEGSLKYFLFGSVASAVMLYGLSMFYGFTGTLDFTSEVFFTKLYPNQTPLFFIAGLMTVSGFLYKIAAAPLHPWAPDVYEAAPMPIIAFFSVVPKLAGIGVLTRFIMAINLGGSASYDWQFVLGIVAILSLTVGNFSALMQKNPKRLMAYSSIAQAGFLLIGVIAFLPQGIQFMLFYATVYVVMNFLVFIYLQYFEKNGFVSIAEYSGIGKTFLWPSIFLLIALISLTGLPPTAGFTAKLFIFSSLWEAYQLTGKNILVWLLIFGLLNTVVSLFYYLRIPYYAFIKNRESELKTNILAFENLFGFVLVLLILLFFFSPGLLMGWINKITFVFVIRYPLSVIG</sequence>
<evidence type="ECO:0000256" key="6">
    <source>
        <dbReference type="RuleBase" id="RU000320"/>
    </source>
</evidence>
<feature type="transmembrane region" description="Helical" evidence="5">
    <location>
        <begin position="308"/>
        <end position="328"/>
    </location>
</feature>
<dbReference type="GO" id="GO:0008137">
    <property type="term" value="F:NADH dehydrogenase (ubiquinone) activity"/>
    <property type="evidence" value="ECO:0007669"/>
    <property type="project" value="InterPro"/>
</dbReference>
<evidence type="ECO:0000313" key="8">
    <source>
        <dbReference type="EMBL" id="SKC78473.1"/>
    </source>
</evidence>
<feature type="transmembrane region" description="Helical" evidence="5">
    <location>
        <begin position="247"/>
        <end position="268"/>
    </location>
</feature>
<keyword evidence="9" id="KW-1185">Reference proteome</keyword>
<comment type="subunit">
    <text evidence="5">NDH-1 is composed of 14 different subunits. Subunits NuoA, H, J, K, L, M, N constitute the membrane sector of the complex.</text>
</comment>
<feature type="transmembrane region" description="Helical" evidence="5">
    <location>
        <begin position="209"/>
        <end position="227"/>
    </location>
</feature>
<dbReference type="PANTHER" id="PTHR22773">
    <property type="entry name" value="NADH DEHYDROGENASE"/>
    <property type="match status" value="1"/>
</dbReference>
<dbReference type="GO" id="GO:0048038">
    <property type="term" value="F:quinone binding"/>
    <property type="evidence" value="ECO:0007669"/>
    <property type="project" value="UniProtKB-KW"/>
</dbReference>
<dbReference type="Proteomes" id="UP000190961">
    <property type="component" value="Unassembled WGS sequence"/>
</dbReference>
<dbReference type="HAMAP" id="MF_00445">
    <property type="entry name" value="NDH1_NuoN_1"/>
    <property type="match status" value="1"/>
</dbReference>
<keyword evidence="4 5" id="KW-0472">Membrane</keyword>
<organism evidence="8 9">
    <name type="scientific">Ohtaekwangia koreensis</name>
    <dbReference type="NCBI Taxonomy" id="688867"/>
    <lineage>
        <taxon>Bacteria</taxon>
        <taxon>Pseudomonadati</taxon>
        <taxon>Bacteroidota</taxon>
        <taxon>Cytophagia</taxon>
        <taxon>Cytophagales</taxon>
        <taxon>Fulvivirgaceae</taxon>
        <taxon>Ohtaekwangia</taxon>
    </lineage>
</organism>
<feature type="transmembrane region" description="Helical" evidence="5">
    <location>
        <begin position="280"/>
        <end position="301"/>
    </location>
</feature>
<evidence type="ECO:0000259" key="7">
    <source>
        <dbReference type="Pfam" id="PF00361"/>
    </source>
</evidence>
<dbReference type="RefSeq" id="WP_079688263.1">
    <property type="nucleotide sequence ID" value="NZ_FUZU01000002.1"/>
</dbReference>
<reference evidence="8 9" key="1">
    <citation type="submission" date="2017-02" db="EMBL/GenBank/DDBJ databases">
        <authorList>
            <person name="Peterson S.W."/>
        </authorList>
    </citation>
    <scope>NUCLEOTIDE SEQUENCE [LARGE SCALE GENOMIC DNA]</scope>
    <source>
        <strain evidence="8 9">DSM 25262</strain>
    </source>
</reference>
<proteinExistence type="inferred from homology"/>
<feature type="transmembrane region" description="Helical" evidence="5">
    <location>
        <begin position="12"/>
        <end position="35"/>
    </location>
</feature>
<feature type="transmembrane region" description="Helical" evidence="5">
    <location>
        <begin position="458"/>
        <end position="476"/>
    </location>
</feature>
<dbReference type="GO" id="GO:0050136">
    <property type="term" value="F:NADH dehydrogenase (quinone) (non-electrogenic) activity"/>
    <property type="evidence" value="ECO:0007669"/>
    <property type="project" value="UniProtKB-UniRule"/>
</dbReference>
<keyword evidence="5" id="KW-0813">Transport</keyword>
<keyword evidence="3 5" id="KW-1133">Transmembrane helix</keyword>
<keyword evidence="2 5" id="KW-0812">Transmembrane</keyword>
<feature type="transmembrane region" description="Helical" evidence="5">
    <location>
        <begin position="418"/>
        <end position="438"/>
    </location>
</feature>
<evidence type="ECO:0000256" key="4">
    <source>
        <dbReference type="ARBA" id="ARBA00023136"/>
    </source>
</evidence>
<feature type="transmembrane region" description="Helical" evidence="5">
    <location>
        <begin position="169"/>
        <end position="189"/>
    </location>
</feature>
<accession>A0A1T5LR68</accession>
<evidence type="ECO:0000256" key="5">
    <source>
        <dbReference type="HAMAP-Rule" id="MF_00445"/>
    </source>
</evidence>
<dbReference type="EC" id="7.1.1.-" evidence="5"/>
<comment type="catalytic activity">
    <reaction evidence="5">
        <text>a quinone + NADH + 5 H(+)(in) = a quinol + NAD(+) + 4 H(+)(out)</text>
        <dbReference type="Rhea" id="RHEA:57888"/>
        <dbReference type="ChEBI" id="CHEBI:15378"/>
        <dbReference type="ChEBI" id="CHEBI:24646"/>
        <dbReference type="ChEBI" id="CHEBI:57540"/>
        <dbReference type="ChEBI" id="CHEBI:57945"/>
        <dbReference type="ChEBI" id="CHEBI:132124"/>
    </reaction>
</comment>
<gene>
    <name evidence="5" type="primary">nuoN</name>
    <name evidence="8" type="ORF">SAMN05660236_3750</name>
</gene>